<proteinExistence type="predicted"/>
<evidence type="ECO:0000313" key="2">
    <source>
        <dbReference type="Proteomes" id="UP001596481"/>
    </source>
</evidence>
<dbReference type="RefSeq" id="WP_390224686.1">
    <property type="nucleotide sequence ID" value="NZ_JBHTAA010000005.1"/>
</dbReference>
<dbReference type="AlphaFoldDB" id="A0ABD5ZHR0"/>
<protein>
    <submittedName>
        <fullName evidence="1">Uncharacterized protein</fullName>
    </submittedName>
</protein>
<gene>
    <name evidence="1" type="ORF">ACFQJC_14565</name>
</gene>
<evidence type="ECO:0000313" key="1">
    <source>
        <dbReference type="EMBL" id="MFC7204740.1"/>
    </source>
</evidence>
<keyword evidence="2" id="KW-1185">Reference proteome</keyword>
<accession>A0ABD5ZHR0</accession>
<organism evidence="1 2">
    <name type="scientific">Haloferax namakaokahaiae</name>
    <dbReference type="NCBI Taxonomy" id="1748331"/>
    <lineage>
        <taxon>Archaea</taxon>
        <taxon>Methanobacteriati</taxon>
        <taxon>Methanobacteriota</taxon>
        <taxon>Stenosarchaea group</taxon>
        <taxon>Halobacteria</taxon>
        <taxon>Halobacteriales</taxon>
        <taxon>Haloferacaceae</taxon>
        <taxon>Haloferax</taxon>
    </lineage>
</organism>
<dbReference type="EMBL" id="JBHTAA010000005">
    <property type="protein sequence ID" value="MFC7204740.1"/>
    <property type="molecule type" value="Genomic_DNA"/>
</dbReference>
<name>A0ABD5ZHR0_9EURY</name>
<dbReference type="Proteomes" id="UP001596481">
    <property type="component" value="Unassembled WGS sequence"/>
</dbReference>
<comment type="caution">
    <text evidence="1">The sequence shown here is derived from an EMBL/GenBank/DDBJ whole genome shotgun (WGS) entry which is preliminary data.</text>
</comment>
<reference evidence="1 2" key="1">
    <citation type="journal article" date="2019" name="Int. J. Syst. Evol. Microbiol.">
        <title>The Global Catalogue of Microorganisms (GCM) 10K type strain sequencing project: providing services to taxonomists for standard genome sequencing and annotation.</title>
        <authorList>
            <consortium name="The Broad Institute Genomics Platform"/>
            <consortium name="The Broad Institute Genome Sequencing Center for Infectious Disease"/>
            <person name="Wu L."/>
            <person name="Ma J."/>
        </authorList>
    </citation>
    <scope>NUCLEOTIDE SEQUENCE [LARGE SCALE GENOMIC DNA]</scope>
    <source>
        <strain evidence="1 2">DSM 29988</strain>
    </source>
</reference>
<sequence>MSEGIEWPAGWERTAEGDRVPNRSFQATSATSETRTLHIDPKRGLWIPVSLREFDKQVVFRTPRATIQHFGKQPLEGYYGMIDASHFGAAEEIDDPKNSHLAPNRVSIKHAGKEPVEFDVELDDLGDGV</sequence>